<dbReference type="VEuPathDB" id="VectorBase:GPAI030206"/>
<protein>
    <submittedName>
        <fullName evidence="2">Uncharacterized protein</fullName>
    </submittedName>
</protein>
<dbReference type="AlphaFoldDB" id="A0A1A9ZZY3"/>
<evidence type="ECO:0000313" key="3">
    <source>
        <dbReference type="Proteomes" id="UP000092445"/>
    </source>
</evidence>
<keyword evidence="1" id="KW-1133">Transmembrane helix</keyword>
<organism evidence="2 3">
    <name type="scientific">Glossina pallidipes</name>
    <name type="common">Tsetse fly</name>
    <dbReference type="NCBI Taxonomy" id="7398"/>
    <lineage>
        <taxon>Eukaryota</taxon>
        <taxon>Metazoa</taxon>
        <taxon>Ecdysozoa</taxon>
        <taxon>Arthropoda</taxon>
        <taxon>Hexapoda</taxon>
        <taxon>Insecta</taxon>
        <taxon>Pterygota</taxon>
        <taxon>Neoptera</taxon>
        <taxon>Endopterygota</taxon>
        <taxon>Diptera</taxon>
        <taxon>Brachycera</taxon>
        <taxon>Muscomorpha</taxon>
        <taxon>Hippoboscoidea</taxon>
        <taxon>Glossinidae</taxon>
        <taxon>Glossina</taxon>
    </lineage>
</organism>
<evidence type="ECO:0000256" key="1">
    <source>
        <dbReference type="SAM" id="Phobius"/>
    </source>
</evidence>
<evidence type="ECO:0000313" key="2">
    <source>
        <dbReference type="EnsemblMetazoa" id="GPAI030206-PA"/>
    </source>
</evidence>
<accession>A0A1A9ZZY3</accession>
<reference evidence="3" key="1">
    <citation type="submission" date="2014-03" db="EMBL/GenBank/DDBJ databases">
        <authorList>
            <person name="Aksoy S."/>
            <person name="Warren W."/>
            <person name="Wilson R.K."/>
        </authorList>
    </citation>
    <scope>NUCLEOTIDE SEQUENCE [LARGE SCALE GENOMIC DNA]</scope>
    <source>
        <strain evidence="3">IAEA</strain>
    </source>
</reference>
<dbReference type="Proteomes" id="UP000092445">
    <property type="component" value="Unassembled WGS sequence"/>
</dbReference>
<keyword evidence="1" id="KW-0472">Membrane</keyword>
<feature type="transmembrane region" description="Helical" evidence="1">
    <location>
        <begin position="113"/>
        <end position="131"/>
    </location>
</feature>
<name>A0A1A9ZZY3_GLOPL</name>
<dbReference type="EnsemblMetazoa" id="GPAI030206-RA">
    <property type="protein sequence ID" value="GPAI030206-PA"/>
    <property type="gene ID" value="GPAI030206"/>
</dbReference>
<keyword evidence="3" id="KW-1185">Reference proteome</keyword>
<sequence>MKFVKVVVMYVLGIHIHKALRGTGFLIGLDRFHLTTNDDLLKIEKGKKFEVLSKFGHLCNPMLNHILKCYRNTRCICLQCAEEKRIVVQPRTPSAKLVITAPQNEINCSSYQLIGNILFSLILLSTIYAKLQSFFVNAVKWQLIGEGDR</sequence>
<proteinExistence type="predicted"/>
<keyword evidence="1" id="KW-0812">Transmembrane</keyword>
<reference evidence="2" key="2">
    <citation type="submission" date="2020-05" db="UniProtKB">
        <authorList>
            <consortium name="EnsemblMetazoa"/>
        </authorList>
    </citation>
    <scope>IDENTIFICATION</scope>
    <source>
        <strain evidence="2">IAEA</strain>
    </source>
</reference>